<feature type="compositionally biased region" description="Pro residues" evidence="2">
    <location>
        <begin position="60"/>
        <end position="71"/>
    </location>
</feature>
<dbReference type="InParanoid" id="A0A409Y5I5"/>
<feature type="compositionally biased region" description="Polar residues" evidence="2">
    <location>
        <begin position="630"/>
        <end position="654"/>
    </location>
</feature>
<feature type="compositionally biased region" description="Polar residues" evidence="2">
    <location>
        <begin position="813"/>
        <end position="832"/>
    </location>
</feature>
<feature type="compositionally biased region" description="Basic and acidic residues" evidence="2">
    <location>
        <begin position="445"/>
        <end position="455"/>
    </location>
</feature>
<reference evidence="3 4" key="1">
    <citation type="journal article" date="2018" name="Evol. Lett.">
        <title>Horizontal gene cluster transfer increased hallucinogenic mushroom diversity.</title>
        <authorList>
            <person name="Reynolds H.T."/>
            <person name="Vijayakumar V."/>
            <person name="Gluck-Thaler E."/>
            <person name="Korotkin H.B."/>
            <person name="Matheny P.B."/>
            <person name="Slot J.C."/>
        </authorList>
    </citation>
    <scope>NUCLEOTIDE SEQUENCE [LARGE SCALE GENOMIC DNA]</scope>
    <source>
        <strain evidence="3 4">SRW20</strain>
    </source>
</reference>
<feature type="region of interest" description="Disordered" evidence="2">
    <location>
        <begin position="494"/>
        <end position="765"/>
    </location>
</feature>
<dbReference type="Proteomes" id="UP000284706">
    <property type="component" value="Unassembled WGS sequence"/>
</dbReference>
<protein>
    <submittedName>
        <fullName evidence="3">Uncharacterized protein</fullName>
    </submittedName>
</protein>
<feature type="compositionally biased region" description="Basic and acidic residues" evidence="2">
    <location>
        <begin position="156"/>
        <end position="170"/>
    </location>
</feature>
<proteinExistence type="predicted"/>
<feature type="compositionally biased region" description="Basic and acidic residues" evidence="2">
    <location>
        <begin position="720"/>
        <end position="729"/>
    </location>
</feature>
<keyword evidence="4" id="KW-1185">Reference proteome</keyword>
<feature type="compositionally biased region" description="Basic and acidic residues" evidence="2">
    <location>
        <begin position="128"/>
        <end position="140"/>
    </location>
</feature>
<feature type="compositionally biased region" description="Basic and acidic residues" evidence="2">
    <location>
        <begin position="352"/>
        <end position="363"/>
    </location>
</feature>
<evidence type="ECO:0000313" key="4">
    <source>
        <dbReference type="Proteomes" id="UP000284706"/>
    </source>
</evidence>
<feature type="compositionally biased region" description="Basic and acidic residues" evidence="2">
    <location>
        <begin position="585"/>
        <end position="599"/>
    </location>
</feature>
<feature type="compositionally biased region" description="Basic and acidic residues" evidence="2">
    <location>
        <begin position="1"/>
        <end position="12"/>
    </location>
</feature>
<keyword evidence="1" id="KW-0175">Coiled coil</keyword>
<sequence length="832" mass="92037">MDPFRQEFEEPSRPVYHTPTRPAAKVLEEMLAQDSSSSRSSRSSASKPHRSTTAMDYTPHTPPYPPLPLHPPSSGAGPSQQPRTPPRQASEAIPPRRTTPPQDDDVRHRERSSKSRSSKHTSKSLPRRLLEELERMDRRSGTSKSSPTDSHPRRRHSDEHQHSHYDRSRSSSDSLANLLAITTERLSHETIRANEAERQAAEALALLKRTNEDKLRLERDLRKAQTELGLYKVQLDYAQKEIFKAQEVVNKLERERIAAEEEAARSRDKVHKLSEARAVEHAKQEARWLGFEEGLKQGRMMQPIAVEVESGMGSRRSKRSDPEREVSRYTYPEDEEVQAGPSKSSSRHRKSERYSEYRDRPVSERSAPPARSAPSVQSRPRRASSAAPLPAQPPRNYAPGETPDVGQYSELLPRPAITTPVPIEVPTTQPQPAPPMPPPQPPNPIHDHHHPEKIKVQPSHDPNEPIRPIPVWNKSPSVMHERIVLPPDNYIPTMGPDSVISLPPPHELSQPVAPEAPPPHPAEASRPSSSRPRAGSRAAETASIAHSVRSGAHEGRKYATMPSRMSVRSPGSTHLSELDLLSPPREGEIDYRGKGKVREAVSSPLLGVSDASRSTPGQSPTQRIAEEWRNANQRYLRSPSPQGESMRPPSSASGRKSRRPREVVLPVPLSEVVMNTPSKRSADLPPPSEGLTVSTPPYAKRTASSNTVPGIEVVTPSTHDSSRFSERTTVDPVLLTPDSAMRAVPLPPSNDPHDSGLGLYHDSNKPGEERITMVLPDNNLPPGFVPLSPIPGMGNLKPYPPGFGPGTPRNHPGSMSPNFTYPSSPFQRPNDL</sequence>
<feature type="compositionally biased region" description="Low complexity" evidence="2">
    <location>
        <begin position="522"/>
        <end position="540"/>
    </location>
</feature>
<evidence type="ECO:0000256" key="1">
    <source>
        <dbReference type="SAM" id="Coils"/>
    </source>
</evidence>
<feature type="coiled-coil region" evidence="1">
    <location>
        <begin position="193"/>
        <end position="276"/>
    </location>
</feature>
<feature type="compositionally biased region" description="Low complexity" evidence="2">
    <location>
        <begin position="35"/>
        <end position="46"/>
    </location>
</feature>
<feature type="compositionally biased region" description="Low complexity" evidence="2">
    <location>
        <begin position="663"/>
        <end position="673"/>
    </location>
</feature>
<feature type="compositionally biased region" description="Low complexity" evidence="2">
    <location>
        <begin position="364"/>
        <end position="389"/>
    </location>
</feature>
<gene>
    <name evidence="3" type="ORF">CVT26_003404</name>
</gene>
<feature type="region of interest" description="Disordered" evidence="2">
    <location>
        <begin position="1"/>
        <end position="176"/>
    </location>
</feature>
<feature type="compositionally biased region" description="Polar residues" evidence="2">
    <location>
        <begin position="611"/>
        <end position="622"/>
    </location>
</feature>
<feature type="compositionally biased region" description="Pro residues" evidence="2">
    <location>
        <begin position="429"/>
        <end position="444"/>
    </location>
</feature>
<feature type="compositionally biased region" description="Low complexity" evidence="2">
    <location>
        <begin position="415"/>
        <end position="428"/>
    </location>
</feature>
<evidence type="ECO:0000256" key="2">
    <source>
        <dbReference type="SAM" id="MobiDB-lite"/>
    </source>
</evidence>
<evidence type="ECO:0000313" key="3">
    <source>
        <dbReference type="EMBL" id="PPQ98233.1"/>
    </source>
</evidence>
<organism evidence="3 4">
    <name type="scientific">Gymnopilus dilepis</name>
    <dbReference type="NCBI Taxonomy" id="231916"/>
    <lineage>
        <taxon>Eukaryota</taxon>
        <taxon>Fungi</taxon>
        <taxon>Dikarya</taxon>
        <taxon>Basidiomycota</taxon>
        <taxon>Agaricomycotina</taxon>
        <taxon>Agaricomycetes</taxon>
        <taxon>Agaricomycetidae</taxon>
        <taxon>Agaricales</taxon>
        <taxon>Agaricineae</taxon>
        <taxon>Hymenogastraceae</taxon>
        <taxon>Gymnopilus</taxon>
    </lineage>
</organism>
<comment type="caution">
    <text evidence="3">The sequence shown here is derived from an EMBL/GenBank/DDBJ whole genome shotgun (WGS) entry which is preliminary data.</text>
</comment>
<dbReference type="STRING" id="231916.A0A409Y5I5"/>
<feature type="region of interest" description="Disordered" evidence="2">
    <location>
        <begin position="794"/>
        <end position="832"/>
    </location>
</feature>
<dbReference type="EMBL" id="NHYE01001136">
    <property type="protein sequence ID" value="PPQ98233.1"/>
    <property type="molecule type" value="Genomic_DNA"/>
</dbReference>
<feature type="region of interest" description="Disordered" evidence="2">
    <location>
        <begin position="307"/>
        <end position="472"/>
    </location>
</feature>
<dbReference type="AlphaFoldDB" id="A0A409Y5I5"/>
<feature type="compositionally biased region" description="Basic residues" evidence="2">
    <location>
        <begin position="109"/>
        <end position="126"/>
    </location>
</feature>
<accession>A0A409Y5I5</accession>
<dbReference type="OrthoDB" id="3268221at2759"/>
<feature type="compositionally biased region" description="Low complexity" evidence="2">
    <location>
        <begin position="72"/>
        <end position="82"/>
    </location>
</feature>
<name>A0A409Y5I5_9AGAR</name>